<dbReference type="EMBL" id="JAUIZM010000008">
    <property type="protein sequence ID" value="KAK1371931.1"/>
    <property type="molecule type" value="Genomic_DNA"/>
</dbReference>
<dbReference type="AlphaFoldDB" id="A0AAD8HRL6"/>
<comment type="caution">
    <text evidence="1">The sequence shown here is derived from an EMBL/GenBank/DDBJ whole genome shotgun (WGS) entry which is preliminary data.</text>
</comment>
<keyword evidence="2" id="KW-1185">Reference proteome</keyword>
<protein>
    <submittedName>
        <fullName evidence="1">Uncharacterized protein</fullName>
    </submittedName>
</protein>
<name>A0AAD8HRL6_9APIA</name>
<gene>
    <name evidence="1" type="ORF">POM88_038023</name>
</gene>
<reference evidence="1" key="2">
    <citation type="submission" date="2023-05" db="EMBL/GenBank/DDBJ databases">
        <authorList>
            <person name="Schelkunov M.I."/>
        </authorList>
    </citation>
    <scope>NUCLEOTIDE SEQUENCE</scope>
    <source>
        <strain evidence="1">Hsosn_3</strain>
        <tissue evidence="1">Leaf</tissue>
    </source>
</reference>
<evidence type="ECO:0000313" key="2">
    <source>
        <dbReference type="Proteomes" id="UP001237642"/>
    </source>
</evidence>
<reference evidence="1" key="1">
    <citation type="submission" date="2023-02" db="EMBL/GenBank/DDBJ databases">
        <title>Genome of toxic invasive species Heracleum sosnowskyi carries increased number of genes despite the absence of recent whole-genome duplications.</title>
        <authorList>
            <person name="Schelkunov M."/>
            <person name="Shtratnikova V."/>
            <person name="Makarenko M."/>
            <person name="Klepikova A."/>
            <person name="Omelchenko D."/>
            <person name="Novikova G."/>
            <person name="Obukhova E."/>
            <person name="Bogdanov V."/>
            <person name="Penin A."/>
            <person name="Logacheva M."/>
        </authorList>
    </citation>
    <scope>NUCLEOTIDE SEQUENCE</scope>
    <source>
        <strain evidence="1">Hsosn_3</strain>
        <tissue evidence="1">Leaf</tissue>
    </source>
</reference>
<accession>A0AAD8HRL6</accession>
<dbReference type="Proteomes" id="UP001237642">
    <property type="component" value="Unassembled WGS sequence"/>
</dbReference>
<proteinExistence type="predicted"/>
<organism evidence="1 2">
    <name type="scientific">Heracleum sosnowskyi</name>
    <dbReference type="NCBI Taxonomy" id="360622"/>
    <lineage>
        <taxon>Eukaryota</taxon>
        <taxon>Viridiplantae</taxon>
        <taxon>Streptophyta</taxon>
        <taxon>Embryophyta</taxon>
        <taxon>Tracheophyta</taxon>
        <taxon>Spermatophyta</taxon>
        <taxon>Magnoliopsida</taxon>
        <taxon>eudicotyledons</taxon>
        <taxon>Gunneridae</taxon>
        <taxon>Pentapetalae</taxon>
        <taxon>asterids</taxon>
        <taxon>campanulids</taxon>
        <taxon>Apiales</taxon>
        <taxon>Apiaceae</taxon>
        <taxon>Apioideae</taxon>
        <taxon>apioid superclade</taxon>
        <taxon>Tordylieae</taxon>
        <taxon>Tordyliinae</taxon>
        <taxon>Heracleum</taxon>
    </lineage>
</organism>
<sequence>MLHIQYQVGRSSSFSLWHDPWVNHKPLLHQFGNEIVSVMESHLYAKSSCDDLLMPSFVMHEILKILEFKLSGLNLVRNVESKYHQRDIDVLGSNELVEQILSGVGQNHVTIYVEVVDLGVFLQ</sequence>
<evidence type="ECO:0000313" key="1">
    <source>
        <dbReference type="EMBL" id="KAK1371931.1"/>
    </source>
</evidence>